<dbReference type="EMBL" id="JACXSI010000012">
    <property type="protein sequence ID" value="MBD3107972.1"/>
    <property type="molecule type" value="Genomic_DNA"/>
</dbReference>
<evidence type="ECO:0000256" key="1">
    <source>
        <dbReference type="ARBA" id="ARBA00006432"/>
    </source>
</evidence>
<comment type="caution">
    <text evidence="5">The sequence shown here is derived from an EMBL/GenBank/DDBJ whole genome shotgun (WGS) entry which is preliminary data.</text>
</comment>
<dbReference type="PANTHER" id="PTHR43767">
    <property type="entry name" value="LONG-CHAIN-FATTY-ACID--COA LIGASE"/>
    <property type="match status" value="1"/>
</dbReference>
<dbReference type="Gene3D" id="3.40.50.12780">
    <property type="entry name" value="N-terminal domain of ligase-like"/>
    <property type="match status" value="1"/>
</dbReference>
<feature type="domain" description="AMP-dependent synthetase/ligase" evidence="3">
    <location>
        <begin position="19"/>
        <end position="377"/>
    </location>
</feature>
<gene>
    <name evidence="5" type="ORF">IEO70_06300</name>
</gene>
<evidence type="ECO:0000256" key="2">
    <source>
        <dbReference type="ARBA" id="ARBA00022598"/>
    </source>
</evidence>
<dbReference type="NCBIfam" id="NF004837">
    <property type="entry name" value="PRK06187.1"/>
    <property type="match status" value="1"/>
</dbReference>
<keyword evidence="2 5" id="KW-0436">Ligase</keyword>
<dbReference type="Gene3D" id="3.30.300.30">
    <property type="match status" value="1"/>
</dbReference>
<dbReference type="RefSeq" id="WP_190997514.1">
    <property type="nucleotide sequence ID" value="NZ_JACXSI010000012.1"/>
</dbReference>
<dbReference type="FunFam" id="3.30.300.30:FF:000008">
    <property type="entry name" value="2,3-dihydroxybenzoate-AMP ligase"/>
    <property type="match status" value="1"/>
</dbReference>
<dbReference type="InterPro" id="IPR050237">
    <property type="entry name" value="ATP-dep_AMP-bd_enzyme"/>
</dbReference>
<evidence type="ECO:0000259" key="3">
    <source>
        <dbReference type="Pfam" id="PF00501"/>
    </source>
</evidence>
<dbReference type="Pfam" id="PF00501">
    <property type="entry name" value="AMP-binding"/>
    <property type="match status" value="1"/>
</dbReference>
<name>A0A927CUC1_9BACI</name>
<dbReference type="InterPro" id="IPR045851">
    <property type="entry name" value="AMP-bd_C_sf"/>
</dbReference>
<dbReference type="CDD" id="cd17631">
    <property type="entry name" value="FACL_FadD13-like"/>
    <property type="match status" value="1"/>
</dbReference>
<dbReference type="Pfam" id="PF13193">
    <property type="entry name" value="AMP-binding_C"/>
    <property type="match status" value="1"/>
</dbReference>
<dbReference type="Proteomes" id="UP000602076">
    <property type="component" value="Unassembled WGS sequence"/>
</dbReference>
<dbReference type="PANTHER" id="PTHR43767:SF1">
    <property type="entry name" value="NONRIBOSOMAL PEPTIDE SYNTHASE PES1 (EUROFUNG)-RELATED"/>
    <property type="match status" value="1"/>
</dbReference>
<dbReference type="InterPro" id="IPR020845">
    <property type="entry name" value="AMP-binding_CS"/>
</dbReference>
<protein>
    <submittedName>
        <fullName evidence="5">Long-chain fatty acid--CoA ligase</fullName>
    </submittedName>
</protein>
<dbReference type="InterPro" id="IPR000873">
    <property type="entry name" value="AMP-dep_synth/lig_dom"/>
</dbReference>
<dbReference type="PROSITE" id="PS00455">
    <property type="entry name" value="AMP_BINDING"/>
    <property type="match status" value="1"/>
</dbReference>
<feature type="domain" description="AMP-binding enzyme C-terminal" evidence="4">
    <location>
        <begin position="427"/>
        <end position="502"/>
    </location>
</feature>
<sequence length="512" mass="57159">MTTSNLQLSRSLLVGEIVKRAAHQVPDKEAFIFGDERLTYGQLEKKVENLAGWMKHVGIKHEDKIGLLLLNGLPFVEAFYATALTGAVSVPLNFRLNSDELAFMINHSDCRLLFVNHQYVEMIESILYKCPKLERMVVVGDPMMPESLNYASIFDRTYEYKPNPQLNGYSECSIIYTSGTTGQPKGAVLTHQNLCINGMNRASYANMDDSNKQLLVAPLFHIAALSTLVSPVKGTTVIHTQFQPTSVLETIEKEKINTMFMAPTMWHMLVSVPNIGDYDLTSLKSCYAGSAPSPILLKEKILRCFPNAKLYDPFGQSEMSPVTTCLLPEDAMRKNLSVGKPIANVEVRVVDEAMNDVPLGEVGEIVYRGPTLMKEYYKNPEATEEAFRGGWFHSGDLVRMDDEGFIYVVDRKKDMIISGGENIYPVEIENILYGHPDIHECAVIGVPDETWGEVVKAIVVKKDGAELTAQEVIAYCQEKMTSYKKPRIVEFTDALPRNAAGKILKKALRANV</sequence>
<dbReference type="InterPro" id="IPR042099">
    <property type="entry name" value="ANL_N_sf"/>
</dbReference>
<evidence type="ECO:0000259" key="4">
    <source>
        <dbReference type="Pfam" id="PF13193"/>
    </source>
</evidence>
<reference evidence="5" key="1">
    <citation type="submission" date="2020-09" db="EMBL/GenBank/DDBJ databases">
        <title>Bacillus faecalis sp. nov., a moderately halophilic bacterium isolated from cow faeces.</title>
        <authorList>
            <person name="Jiang L."/>
            <person name="Lee J."/>
        </authorList>
    </citation>
    <scope>NUCLEOTIDE SEQUENCE</scope>
    <source>
        <strain evidence="5">AGMB 02131</strain>
    </source>
</reference>
<dbReference type="GO" id="GO:0016878">
    <property type="term" value="F:acid-thiol ligase activity"/>
    <property type="evidence" value="ECO:0007669"/>
    <property type="project" value="UniProtKB-ARBA"/>
</dbReference>
<comment type="similarity">
    <text evidence="1">Belongs to the ATP-dependent AMP-binding enzyme family.</text>
</comment>
<accession>A0A927CUC1</accession>
<organism evidence="5 6">
    <name type="scientific">Peribacillus faecalis</name>
    <dbReference type="NCBI Taxonomy" id="2772559"/>
    <lineage>
        <taxon>Bacteria</taxon>
        <taxon>Bacillati</taxon>
        <taxon>Bacillota</taxon>
        <taxon>Bacilli</taxon>
        <taxon>Bacillales</taxon>
        <taxon>Bacillaceae</taxon>
        <taxon>Peribacillus</taxon>
    </lineage>
</organism>
<dbReference type="InterPro" id="IPR025110">
    <property type="entry name" value="AMP-bd_C"/>
</dbReference>
<dbReference type="SUPFAM" id="SSF56801">
    <property type="entry name" value="Acetyl-CoA synthetase-like"/>
    <property type="match status" value="1"/>
</dbReference>
<proteinExistence type="inferred from homology"/>
<dbReference type="AlphaFoldDB" id="A0A927CUC1"/>
<keyword evidence="6" id="KW-1185">Reference proteome</keyword>
<evidence type="ECO:0000313" key="6">
    <source>
        <dbReference type="Proteomes" id="UP000602076"/>
    </source>
</evidence>
<evidence type="ECO:0000313" key="5">
    <source>
        <dbReference type="EMBL" id="MBD3107972.1"/>
    </source>
</evidence>